<organism evidence="3 4">
    <name type="scientific">Mesonia maritima</name>
    <dbReference type="NCBI Taxonomy" id="1793873"/>
    <lineage>
        <taxon>Bacteria</taxon>
        <taxon>Pseudomonadati</taxon>
        <taxon>Bacteroidota</taxon>
        <taxon>Flavobacteriia</taxon>
        <taxon>Flavobacteriales</taxon>
        <taxon>Flavobacteriaceae</taxon>
        <taxon>Mesonia</taxon>
    </lineage>
</organism>
<gene>
    <name evidence="3" type="ORF">GGR31_002765</name>
</gene>
<feature type="signal peptide" evidence="2">
    <location>
        <begin position="1"/>
        <end position="18"/>
    </location>
</feature>
<reference evidence="3 4" key="1">
    <citation type="submission" date="2023-07" db="EMBL/GenBank/DDBJ databases">
        <title>Genomic Encyclopedia of Type Strains, Phase IV (KMG-IV): sequencing the most valuable type-strain genomes for metagenomic binning, comparative biology and taxonomic classification.</title>
        <authorList>
            <person name="Goeker M."/>
        </authorList>
    </citation>
    <scope>NUCLEOTIDE SEQUENCE [LARGE SCALE GENOMIC DNA]</scope>
    <source>
        <strain evidence="3 4">DSM 102814</strain>
    </source>
</reference>
<dbReference type="Proteomes" id="UP001257659">
    <property type="component" value="Unassembled WGS sequence"/>
</dbReference>
<evidence type="ECO:0000313" key="4">
    <source>
        <dbReference type="Proteomes" id="UP001257659"/>
    </source>
</evidence>
<keyword evidence="2" id="KW-0732">Signal</keyword>
<accession>A0ABU1K913</accession>
<feature type="chain" id="PRO_5046432010" description="Outer membrane protein beta-barrel domain-containing protein" evidence="2">
    <location>
        <begin position="19"/>
        <end position="336"/>
    </location>
</feature>
<evidence type="ECO:0000256" key="2">
    <source>
        <dbReference type="SAM" id="SignalP"/>
    </source>
</evidence>
<name>A0ABU1K913_9FLAO</name>
<evidence type="ECO:0000313" key="3">
    <source>
        <dbReference type="EMBL" id="MDR6302088.1"/>
    </source>
</evidence>
<sequence length="336" mass="37737">MKKILIILTLFCSVTLLAQEQKTKAQVKIEELQAQKQTITQLEKEKLKEKVASINERLENEEISEEKAAELKKAAAEQHALNIENQYDLIDLNIELIKRNQTDSIAKNSYIDVGAILTDTKRMSAVDSIPSVLLAAPYVGLGINSVLNQAQDVYKDIGLYGVFGIRFTTIFSRKSPEFRLNYGLAAEFYSLSLKEDYVFADESNQSTVIESPINLEYSRFTMSTLILPVHIEYGKAKIDYSGNRAKYDFSTDWNYGIGGFVGTKLTSSQSFKYEDEGEDVTKSVQRPYNTDNFLYGLSAYAGYGPFKLNVRYNLNSIFKNSNANGNVLSVGVLLGY</sequence>
<dbReference type="RefSeq" id="WP_309730301.1">
    <property type="nucleotide sequence ID" value="NZ_JAVDQA010000010.1"/>
</dbReference>
<protein>
    <recommendedName>
        <fullName evidence="5">Outer membrane protein beta-barrel domain-containing protein</fullName>
    </recommendedName>
</protein>
<evidence type="ECO:0008006" key="5">
    <source>
        <dbReference type="Google" id="ProtNLM"/>
    </source>
</evidence>
<dbReference type="EMBL" id="JAVDQA010000010">
    <property type="protein sequence ID" value="MDR6302088.1"/>
    <property type="molecule type" value="Genomic_DNA"/>
</dbReference>
<keyword evidence="1" id="KW-0175">Coiled coil</keyword>
<comment type="caution">
    <text evidence="3">The sequence shown here is derived from an EMBL/GenBank/DDBJ whole genome shotgun (WGS) entry which is preliminary data.</text>
</comment>
<evidence type="ECO:0000256" key="1">
    <source>
        <dbReference type="SAM" id="Coils"/>
    </source>
</evidence>
<proteinExistence type="predicted"/>
<feature type="coiled-coil region" evidence="1">
    <location>
        <begin position="15"/>
        <end position="64"/>
    </location>
</feature>
<keyword evidence="4" id="KW-1185">Reference proteome</keyword>